<name>A0A3G2T6H9_9GAMM</name>
<dbReference type="Gene3D" id="3.40.50.2000">
    <property type="entry name" value="Glycogen Phosphorylase B"/>
    <property type="match status" value="2"/>
</dbReference>
<protein>
    <submittedName>
        <fullName evidence="3">Glycosyltransferase family 1 protein</fullName>
    </submittedName>
</protein>
<sequence>MNKPFANTLQYKQQDFPESLKFFFKQNKKKTVTIEENFIRDLSRPRLKIAIVTETWPPEINGVALSLMQLCKGLQAQGHKILLIRPAQKSTCTDFSPNKECLVNGQSIPKYPDMKFGWPQFLKVSQAISSFSPDVVHIVTEGPLGFTALHAAKTRRIPVSSGFHSQFQEFSRFFDLAFLVKPIQSYLKWFHNATQLTCVPSRDTELALREFGVTCPLVVVGRGIDTARFSSTRYSEALRKQWGADADTTVLIYVGRLSSEKEVNVVMDAYLALRKQSSRKVKLVLVGDGPDRARLEKMQGAEHIVFMGSLSGTQLAEAYASANVFVFASQVETFGNVVLEAMASGLPVIAYDYACAQLHAIHAQTGWLCKIGDIQQLTQHVLQLPDNTVLKRMGQQAMQNVQSIEWQHPVQQFEEALYQVKQNARLMM</sequence>
<dbReference type="Pfam" id="PF00534">
    <property type="entry name" value="Glycos_transf_1"/>
    <property type="match status" value="1"/>
</dbReference>
<dbReference type="AlphaFoldDB" id="A0A3G2T6H9"/>
<feature type="domain" description="Glycosyl transferase family 1" evidence="1">
    <location>
        <begin position="236"/>
        <end position="397"/>
    </location>
</feature>
<dbReference type="EMBL" id="CP033133">
    <property type="protein sequence ID" value="AYO55602.1"/>
    <property type="molecule type" value="Genomic_DNA"/>
</dbReference>
<dbReference type="GO" id="GO:0016757">
    <property type="term" value="F:glycosyltransferase activity"/>
    <property type="evidence" value="ECO:0007669"/>
    <property type="project" value="InterPro"/>
</dbReference>
<dbReference type="InterPro" id="IPR001296">
    <property type="entry name" value="Glyco_trans_1"/>
</dbReference>
<organism evidence="3 4">
    <name type="scientific">Acinetobacter wuhouensis</name>
    <dbReference type="NCBI Taxonomy" id="1879050"/>
    <lineage>
        <taxon>Bacteria</taxon>
        <taxon>Pseudomonadati</taxon>
        <taxon>Pseudomonadota</taxon>
        <taxon>Gammaproteobacteria</taxon>
        <taxon>Moraxellales</taxon>
        <taxon>Moraxellaceae</taxon>
        <taxon>Acinetobacter</taxon>
    </lineage>
</organism>
<dbReference type="CDD" id="cd03814">
    <property type="entry name" value="GT4-like"/>
    <property type="match status" value="1"/>
</dbReference>
<gene>
    <name evidence="3" type="ORF">CDG68_18975</name>
</gene>
<reference evidence="3 4" key="1">
    <citation type="submission" date="2018-10" db="EMBL/GenBank/DDBJ databases">
        <title>The complete genome of Acinetobacter wuhouensis strain WCHAW010062.</title>
        <authorList>
            <person name="Hu Y."/>
            <person name="Long H."/>
            <person name="Feng Y."/>
            <person name="Zong Z."/>
        </authorList>
    </citation>
    <scope>NUCLEOTIDE SEQUENCE [LARGE SCALE GENOMIC DNA]</scope>
    <source>
        <strain evidence="3 4">WCHAW010062</strain>
    </source>
</reference>
<dbReference type="RefSeq" id="WP_087553579.1">
    <property type="nucleotide sequence ID" value="NZ_CP033133.1"/>
</dbReference>
<dbReference type="PANTHER" id="PTHR45947">
    <property type="entry name" value="SULFOQUINOVOSYL TRANSFERASE SQD2"/>
    <property type="match status" value="1"/>
</dbReference>
<proteinExistence type="predicted"/>
<accession>A0A3G2T6H9</accession>
<feature type="domain" description="Glycosyltransferase subfamily 4-like N-terminal" evidence="2">
    <location>
        <begin position="60"/>
        <end position="228"/>
    </location>
</feature>
<evidence type="ECO:0000259" key="2">
    <source>
        <dbReference type="Pfam" id="PF13439"/>
    </source>
</evidence>
<keyword evidence="3" id="KW-0808">Transferase</keyword>
<dbReference type="Pfam" id="PF13439">
    <property type="entry name" value="Glyco_transf_4"/>
    <property type="match status" value="1"/>
</dbReference>
<evidence type="ECO:0000313" key="4">
    <source>
        <dbReference type="Proteomes" id="UP000279962"/>
    </source>
</evidence>
<evidence type="ECO:0000259" key="1">
    <source>
        <dbReference type="Pfam" id="PF00534"/>
    </source>
</evidence>
<dbReference type="InterPro" id="IPR050194">
    <property type="entry name" value="Glycosyltransferase_grp1"/>
</dbReference>
<evidence type="ECO:0000313" key="3">
    <source>
        <dbReference type="EMBL" id="AYO55602.1"/>
    </source>
</evidence>
<dbReference type="PANTHER" id="PTHR45947:SF3">
    <property type="entry name" value="SULFOQUINOVOSYL TRANSFERASE SQD2"/>
    <property type="match status" value="1"/>
</dbReference>
<dbReference type="SUPFAM" id="SSF53756">
    <property type="entry name" value="UDP-Glycosyltransferase/glycogen phosphorylase"/>
    <property type="match status" value="1"/>
</dbReference>
<dbReference type="InterPro" id="IPR028098">
    <property type="entry name" value="Glyco_trans_4-like_N"/>
</dbReference>
<dbReference type="Proteomes" id="UP000279962">
    <property type="component" value="Chromosome"/>
</dbReference>